<keyword evidence="2" id="KW-1185">Reference proteome</keyword>
<accession>A0A1I7TYE5</accession>
<protein>
    <submittedName>
        <fullName evidence="3">DUF4200 domain-containing protein</fullName>
    </submittedName>
</protein>
<organism evidence="2 3">
    <name type="scientific">Caenorhabditis tropicalis</name>
    <dbReference type="NCBI Taxonomy" id="1561998"/>
    <lineage>
        <taxon>Eukaryota</taxon>
        <taxon>Metazoa</taxon>
        <taxon>Ecdysozoa</taxon>
        <taxon>Nematoda</taxon>
        <taxon>Chromadorea</taxon>
        <taxon>Rhabditida</taxon>
        <taxon>Rhabditina</taxon>
        <taxon>Rhabditomorpha</taxon>
        <taxon>Rhabditoidea</taxon>
        <taxon>Rhabditidae</taxon>
        <taxon>Peloderinae</taxon>
        <taxon>Caenorhabditis</taxon>
    </lineage>
</organism>
<feature type="compositionally biased region" description="Basic and acidic residues" evidence="1">
    <location>
        <begin position="134"/>
        <end position="160"/>
    </location>
</feature>
<feature type="compositionally biased region" description="Polar residues" evidence="1">
    <location>
        <begin position="117"/>
        <end position="132"/>
    </location>
</feature>
<sequence>MSEDNLLKDFEVIELKDVVDDQEKIGITNEVEMARVKLAKKLKLLKQEQLEQKMEREQINRGLDELMSRNEEKKRNQSDERSKKIIEEKHAKLEDLEKARQVEFQKYLKKYTERSKTQISMCNDQPAHSSNGEVKVRRAQSDRCWEKNKEVSPIRNSKKE</sequence>
<feature type="region of interest" description="Disordered" evidence="1">
    <location>
        <begin position="59"/>
        <end position="90"/>
    </location>
</feature>
<dbReference type="WBParaSite" id="Csp11.Scaffold629.g13036.t1">
    <property type="protein sequence ID" value="Csp11.Scaffold629.g13036.t1"/>
    <property type="gene ID" value="Csp11.Scaffold629.g13036"/>
</dbReference>
<dbReference type="Proteomes" id="UP000095282">
    <property type="component" value="Unplaced"/>
</dbReference>
<dbReference type="eggNOG" id="ENOG502TJ0S">
    <property type="taxonomic scope" value="Eukaryota"/>
</dbReference>
<dbReference type="AlphaFoldDB" id="A0A1I7TYE5"/>
<evidence type="ECO:0000313" key="2">
    <source>
        <dbReference type="Proteomes" id="UP000095282"/>
    </source>
</evidence>
<name>A0A1I7TYE5_9PELO</name>
<evidence type="ECO:0000256" key="1">
    <source>
        <dbReference type="SAM" id="MobiDB-lite"/>
    </source>
</evidence>
<evidence type="ECO:0000313" key="3">
    <source>
        <dbReference type="WBParaSite" id="Csp11.Scaffold629.g13036.t1"/>
    </source>
</evidence>
<proteinExistence type="predicted"/>
<feature type="region of interest" description="Disordered" evidence="1">
    <location>
        <begin position="114"/>
        <end position="160"/>
    </location>
</feature>
<reference evidence="3" key="1">
    <citation type="submission" date="2016-11" db="UniProtKB">
        <authorList>
            <consortium name="WormBaseParasite"/>
        </authorList>
    </citation>
    <scope>IDENTIFICATION</scope>
</reference>